<evidence type="ECO:0000313" key="3">
    <source>
        <dbReference type="Proteomes" id="UP001152024"/>
    </source>
</evidence>
<organism evidence="2 3">
    <name type="scientific">Fusarium equiseti</name>
    <name type="common">Fusarium scirpi</name>
    <dbReference type="NCBI Taxonomy" id="61235"/>
    <lineage>
        <taxon>Eukaryota</taxon>
        <taxon>Fungi</taxon>
        <taxon>Dikarya</taxon>
        <taxon>Ascomycota</taxon>
        <taxon>Pezizomycotina</taxon>
        <taxon>Sordariomycetes</taxon>
        <taxon>Hypocreomycetidae</taxon>
        <taxon>Hypocreales</taxon>
        <taxon>Nectriaceae</taxon>
        <taxon>Fusarium</taxon>
        <taxon>Fusarium incarnatum-equiseti species complex</taxon>
    </lineage>
</organism>
<evidence type="ECO:0000313" key="2">
    <source>
        <dbReference type="EMBL" id="KAJ4135059.1"/>
    </source>
</evidence>
<dbReference type="Proteomes" id="UP001152024">
    <property type="component" value="Unassembled WGS sequence"/>
</dbReference>
<reference evidence="2" key="1">
    <citation type="submission" date="2022-09" db="EMBL/GenBank/DDBJ databases">
        <title>Fusarium specimens isolated from Avocado Roots.</title>
        <authorList>
            <person name="Stajich J."/>
            <person name="Roper C."/>
            <person name="Heimlech-Rivalta G."/>
        </authorList>
    </citation>
    <scope>NUCLEOTIDE SEQUENCE</scope>
    <source>
        <strain evidence="2">CF00095</strain>
    </source>
</reference>
<feature type="region of interest" description="Disordered" evidence="1">
    <location>
        <begin position="53"/>
        <end position="110"/>
    </location>
</feature>
<proteinExistence type="predicted"/>
<comment type="caution">
    <text evidence="2">The sequence shown here is derived from an EMBL/GenBank/DDBJ whole genome shotgun (WGS) entry which is preliminary data.</text>
</comment>
<protein>
    <submittedName>
        <fullName evidence="2">Uncharacterized protein</fullName>
    </submittedName>
</protein>
<keyword evidence="3" id="KW-1185">Reference proteome</keyword>
<sequence>MPAIPNTQKAAKPTVRLKCLNGTYKETQEGDSFEAHGGKPEDLMDEERWLLTPTGLTSSPWMPNVSEDSSPRGLRGITPDQSSRDTDGTLSDRIIWSPATPEGRDDTTPRKVHSQHIVFKHVARACNAEEGSSETKGVFVGISAIDCMPMTLVRDREQVRNSQDRTDSMNGMKLKYPDGVPGGADIIWLENMLIPGNIAYLRSSLMKELDGLERQRFRRVMKREKTFLGLGLNPAGVALSLPSSQDSRHQPLICRPIHVGRNYNTLHYQMRWPPMAALEFPTEMIEAMVRFLDKHPHDNVPLNIALAAAIIFVDLSTEGWQNESVMSSGNSQIKPIRPASLGQFVLYFPHMLKYVETKHLTAFIHPSRFAAYHYYKDWKQFKEINIESTAIDAKKMKVWCSQIRSRYPQVSKNYRFNLIPASMPGSRMVFPSDCTSEAPPSTSLFRMCLLDDIQTLGLPTYRYNSQFDTANEGRFRLLGGPEWLFCRRPRSHSFFLQDDADVNYWKPNTPTRIKALTGQARSVSPVFPDITSTYYIENKEITRSFESYFGHVAYYTQDHNYHDSQSEPIRRNWSARTKELLRLANHLEIPLDKIWECRETGCLTWDGKEEQLQDLKEKGTLKRIAEGEEFERAAKRPRTTEHKLNDSVKVKIEGKLVCVAAIFRGWDPLRVYLQGDELTIEGVRKSLSQIQSFIASVEEAFCPANATNGKGNLEEVIRLVFRAAGLDPGLGLAACENQLSWHKRMLTQLGQSTQGSQSIQQNIEYIYELKSLKNGFLHALPYVKALSDSSLLQGQFALLREIDALLRQETLKDEA</sequence>
<gene>
    <name evidence="2" type="ORF">NW768_004672</name>
</gene>
<dbReference type="EMBL" id="JAOQBH010000006">
    <property type="protein sequence ID" value="KAJ4135059.1"/>
    <property type="molecule type" value="Genomic_DNA"/>
</dbReference>
<name>A0ABQ8RGX9_FUSEQ</name>
<evidence type="ECO:0000256" key="1">
    <source>
        <dbReference type="SAM" id="MobiDB-lite"/>
    </source>
</evidence>
<accession>A0ABQ8RGX9</accession>